<organism evidence="8 9">
    <name type="scientific">Pseudoxanthomonas winnipegensis</name>
    <dbReference type="NCBI Taxonomy" id="2480810"/>
    <lineage>
        <taxon>Bacteria</taxon>
        <taxon>Pseudomonadati</taxon>
        <taxon>Pseudomonadota</taxon>
        <taxon>Gammaproteobacteria</taxon>
        <taxon>Lysobacterales</taxon>
        <taxon>Lysobacteraceae</taxon>
        <taxon>Pseudoxanthomonas</taxon>
    </lineage>
</organism>
<dbReference type="GO" id="GO:0043165">
    <property type="term" value="P:Gram-negative-bacterium-type cell outer membrane assembly"/>
    <property type="evidence" value="ECO:0007669"/>
    <property type="project" value="UniProtKB-UniRule"/>
</dbReference>
<evidence type="ECO:0000256" key="5">
    <source>
        <dbReference type="SAM" id="MobiDB-lite"/>
    </source>
</evidence>
<dbReference type="PANTHER" id="PTHR30189:SF1">
    <property type="entry name" value="LPS-ASSEMBLY PROTEIN LPTD"/>
    <property type="match status" value="1"/>
</dbReference>
<gene>
    <name evidence="4 8" type="primary">lptD</name>
    <name evidence="8" type="ORF">EA661_12590</name>
</gene>
<dbReference type="Pfam" id="PF03968">
    <property type="entry name" value="LptD_N"/>
    <property type="match status" value="1"/>
</dbReference>
<comment type="function">
    <text evidence="4">Together with LptE, is involved in the assembly of lipopolysaccharide (LPS) at the surface of the outer membrane.</text>
</comment>
<dbReference type="GO" id="GO:0009279">
    <property type="term" value="C:cell outer membrane"/>
    <property type="evidence" value="ECO:0007669"/>
    <property type="project" value="UniProtKB-SubCell"/>
</dbReference>
<dbReference type="Proteomes" id="UP000291286">
    <property type="component" value="Unassembled WGS sequence"/>
</dbReference>
<feature type="domain" description="Organic solvent tolerance-like N-terminal" evidence="6">
    <location>
        <begin position="68"/>
        <end position="201"/>
    </location>
</feature>
<feature type="domain" description="LptD C-terminal" evidence="7">
    <location>
        <begin position="332"/>
        <end position="704"/>
    </location>
</feature>
<dbReference type="GO" id="GO:0015920">
    <property type="term" value="P:lipopolysaccharide transport"/>
    <property type="evidence" value="ECO:0007669"/>
    <property type="project" value="InterPro"/>
</dbReference>
<protein>
    <recommendedName>
        <fullName evidence="4">LPS-assembly protein LptD</fullName>
    </recommendedName>
</protein>
<accession>A0A4Q8LIH8</accession>
<dbReference type="InterPro" id="IPR005653">
    <property type="entry name" value="OstA-like_N"/>
</dbReference>
<feature type="chain" id="PRO_5021054616" description="LPS-assembly protein LptD" evidence="4">
    <location>
        <begin position="23"/>
        <end position="809"/>
    </location>
</feature>
<feature type="compositionally biased region" description="Polar residues" evidence="5">
    <location>
        <begin position="58"/>
        <end position="76"/>
    </location>
</feature>
<evidence type="ECO:0000256" key="1">
    <source>
        <dbReference type="ARBA" id="ARBA00022729"/>
    </source>
</evidence>
<dbReference type="EMBL" id="SHMB01000004">
    <property type="protein sequence ID" value="TAA29114.1"/>
    <property type="molecule type" value="Genomic_DNA"/>
</dbReference>
<keyword evidence="3 4" id="KW-0998">Cell outer membrane</keyword>
<reference evidence="8 9" key="1">
    <citation type="submission" date="2019-02" db="EMBL/GenBank/DDBJ databases">
        <title>WGS of Pseudoxanthomonas species novum from clinical isolates.</title>
        <authorList>
            <person name="Bernier A.-M."/>
            <person name="Bernard K."/>
            <person name="Vachon A."/>
        </authorList>
    </citation>
    <scope>NUCLEOTIDE SEQUENCE [LARGE SCALE GENOMIC DNA]</scope>
    <source>
        <strain evidence="8 9">NML171202</strain>
    </source>
</reference>
<dbReference type="InterPro" id="IPR020889">
    <property type="entry name" value="LipoPS_assembly_LptD"/>
</dbReference>
<sequence length="809" mass="91108" precursor="true">MRRAFRLLPIPFSIALALPAMAADEKPVSYALCPVQDAIPAFDGAPAAVAPKDQAAQRQQSQLLPTDVTGDTLNGNNIDGTANYQGNVRLIRGDQFLNADNLFLNQEEGTYTADGNVRYQDSGIRVIAKRASGNQNDDSHHIEDVQYQLISRRGNGVADTINMVGPQGELMGSTYTTCDPEDPAWQRWYLRSREIDVNTDEGFATAHHAVVRIGSVPILYAPWFKFPIDDRRQTGLLFPRVGLSGKNGLSYEQPIYLNLAPNYDSTLYPRYMSDRGVVFGGEFRYLYHGGEGKLEGAWMPSDDLVRRRARDYANALPGSGDENIYNDPLQDKNRGFFRFRGHHDLSSTWQARADFSWISDSRYLEDNGGISNGTNGGYGYATSALTSTVGIYGRSQYWNAGAETITYTSADYTVDKATLPYNSLPRLFFNYDRPVLDWLTVGFKSDLSRFDHSEKDGGSRLDLKPYVSLPLRGAAWFIEPGLAYRYTAYHLEQGLADQLGGDRSPTRSTPIATVDAGLFFDRDTQWGDTPYLQTLEPRLYYLNVPYRNQNNLPLFDTGDMTYSWGQLFRDNRFSGADRQTDANQLTLALTSRSIRQTDGLEKFNISLGQILYFEDSNVLLNPNSQPIEKGKSAWIVDSNYMPTDRWTLGASYQYDAKNSRADLISFRSRYLIGNDGVVNLSYRYRRDLLKQADLSFLYPINPVWSVVGRYYYSFQDNKVLEAIGGVQWDSCCLAVRLLGRHYVRNRQGDSDNQIQMEFVLKGLSSLGQNTDKTLRRGILGYYRDDLYLVPPSVAAPDLDDNDDTGSDPF</sequence>
<dbReference type="InterPro" id="IPR050218">
    <property type="entry name" value="LptD"/>
</dbReference>
<comment type="caution">
    <text evidence="8">The sequence shown here is derived from an EMBL/GenBank/DDBJ whole genome shotgun (WGS) entry which is preliminary data.</text>
</comment>
<dbReference type="PANTHER" id="PTHR30189">
    <property type="entry name" value="LPS-ASSEMBLY PROTEIN"/>
    <property type="match status" value="1"/>
</dbReference>
<feature type="region of interest" description="Disordered" evidence="5">
    <location>
        <begin position="50"/>
        <end position="76"/>
    </location>
</feature>
<dbReference type="AlphaFoldDB" id="A0A4Q8LIH8"/>
<dbReference type="HAMAP" id="MF_01411">
    <property type="entry name" value="LPS_assembly_LptD"/>
    <property type="match status" value="1"/>
</dbReference>
<evidence type="ECO:0000256" key="4">
    <source>
        <dbReference type="HAMAP-Rule" id="MF_01411"/>
    </source>
</evidence>
<evidence type="ECO:0000256" key="3">
    <source>
        <dbReference type="ARBA" id="ARBA00023237"/>
    </source>
</evidence>
<comment type="similarity">
    <text evidence="4">Belongs to the LptD family.</text>
</comment>
<dbReference type="RefSeq" id="WP_130519230.1">
    <property type="nucleotide sequence ID" value="NZ_SHMA01000005.1"/>
</dbReference>
<evidence type="ECO:0000259" key="6">
    <source>
        <dbReference type="Pfam" id="PF03968"/>
    </source>
</evidence>
<keyword evidence="2 4" id="KW-0472">Membrane</keyword>
<keyword evidence="1 4" id="KW-0732">Signal</keyword>
<comment type="subcellular location">
    <subcellularLocation>
        <location evidence="4">Cell outer membrane</location>
    </subcellularLocation>
</comment>
<evidence type="ECO:0000256" key="2">
    <source>
        <dbReference type="ARBA" id="ARBA00023136"/>
    </source>
</evidence>
<evidence type="ECO:0000313" key="9">
    <source>
        <dbReference type="Proteomes" id="UP000291286"/>
    </source>
</evidence>
<dbReference type="Gene3D" id="2.60.450.10">
    <property type="entry name" value="Lipopolysaccharide (LPS) transport protein A like domain"/>
    <property type="match status" value="1"/>
</dbReference>
<dbReference type="GO" id="GO:1990351">
    <property type="term" value="C:transporter complex"/>
    <property type="evidence" value="ECO:0007669"/>
    <property type="project" value="TreeGrafter"/>
</dbReference>
<feature type="signal peptide" evidence="4">
    <location>
        <begin position="1"/>
        <end position="22"/>
    </location>
</feature>
<comment type="subunit">
    <text evidence="4">Component of the lipopolysaccharide transport and assembly complex. Interacts with LptE and LptA.</text>
</comment>
<dbReference type="Pfam" id="PF04453">
    <property type="entry name" value="LptD"/>
    <property type="match status" value="1"/>
</dbReference>
<comment type="caution">
    <text evidence="4">Lacks conserved residue(s) required for the propagation of feature annotation.</text>
</comment>
<name>A0A4Q8LIH8_9GAMM</name>
<evidence type="ECO:0000259" key="7">
    <source>
        <dbReference type="Pfam" id="PF04453"/>
    </source>
</evidence>
<evidence type="ECO:0000313" key="8">
    <source>
        <dbReference type="EMBL" id="TAA29114.1"/>
    </source>
</evidence>
<proteinExistence type="inferred from homology"/>
<dbReference type="InterPro" id="IPR007543">
    <property type="entry name" value="LptD_C"/>
</dbReference>